<name>A0AAD4R730_9BILA</name>
<accession>A0AAD4R730</accession>
<dbReference type="Pfam" id="PF00230">
    <property type="entry name" value="MIP"/>
    <property type="match status" value="1"/>
</dbReference>
<evidence type="ECO:0000256" key="1">
    <source>
        <dbReference type="ARBA" id="ARBA00004141"/>
    </source>
</evidence>
<evidence type="ECO:0000256" key="4">
    <source>
        <dbReference type="ARBA" id="ARBA00022692"/>
    </source>
</evidence>
<feature type="transmembrane region" description="Helical" evidence="10">
    <location>
        <begin position="248"/>
        <end position="267"/>
    </location>
</feature>
<sequence length="342" mass="37656">MNTNSALIGDLSLLERLRSRFRVRNDLIRCALAELICTGMFVWIGTSCIAQALLSRGRSNEYIALPIGWGLALAFSVQLGFRISGSHLNPAVSLFMFTFGQISFVRFLVYAASQVMGAFLGSLVTFIVYYDAINAFDGGERYVTGPLQTAKIFATYPSEHLSAIGGFIDQVTGTAFLCICIGMITDRRNRIDLWLQPYLIGLSLLLIGVALGYNSGFAVNPARDLGPRLFTLCAGYGWKVISYRNYTWWWIPFLAPFIGGLAGAWLYQLAIGMHIPSEIDELEEKIRRIQFDKAQTQNLFGNTQPIISATTSKPPAAVQPPIHHIHGSNKSISSGNSVKAAR</sequence>
<dbReference type="GO" id="GO:0015254">
    <property type="term" value="F:glycerol channel activity"/>
    <property type="evidence" value="ECO:0007669"/>
    <property type="project" value="TreeGrafter"/>
</dbReference>
<keyword evidence="3 8" id="KW-0813">Transport</keyword>
<feature type="compositionally biased region" description="Polar residues" evidence="9">
    <location>
        <begin position="328"/>
        <end position="342"/>
    </location>
</feature>
<feature type="region of interest" description="Disordered" evidence="9">
    <location>
        <begin position="311"/>
        <end position="342"/>
    </location>
</feature>
<feature type="transmembrane region" description="Helical" evidence="10">
    <location>
        <begin position="193"/>
        <end position="213"/>
    </location>
</feature>
<keyword evidence="6 10" id="KW-0472">Membrane</keyword>
<evidence type="ECO:0000256" key="3">
    <source>
        <dbReference type="ARBA" id="ARBA00022448"/>
    </source>
</evidence>
<dbReference type="InterPro" id="IPR000425">
    <property type="entry name" value="MIP"/>
</dbReference>
<keyword evidence="4 8" id="KW-0812">Transmembrane</keyword>
<dbReference type="Gene3D" id="1.20.1080.10">
    <property type="entry name" value="Glycerol uptake facilitator protein"/>
    <property type="match status" value="1"/>
</dbReference>
<keyword evidence="12" id="KW-1185">Reference proteome</keyword>
<dbReference type="CDD" id="cd00333">
    <property type="entry name" value="MIP"/>
    <property type="match status" value="1"/>
</dbReference>
<dbReference type="NCBIfam" id="TIGR00861">
    <property type="entry name" value="MIP"/>
    <property type="match status" value="1"/>
</dbReference>
<dbReference type="InterPro" id="IPR022357">
    <property type="entry name" value="MIP_CS"/>
</dbReference>
<evidence type="ECO:0000256" key="9">
    <source>
        <dbReference type="SAM" id="MobiDB-lite"/>
    </source>
</evidence>
<evidence type="ECO:0000313" key="12">
    <source>
        <dbReference type="Proteomes" id="UP001201812"/>
    </source>
</evidence>
<keyword evidence="5 10" id="KW-1133">Transmembrane helix</keyword>
<dbReference type="PROSITE" id="PS00221">
    <property type="entry name" value="MIP"/>
    <property type="match status" value="1"/>
</dbReference>
<evidence type="ECO:0000256" key="8">
    <source>
        <dbReference type="RuleBase" id="RU000477"/>
    </source>
</evidence>
<dbReference type="InterPro" id="IPR050363">
    <property type="entry name" value="MIP/Aquaporin"/>
</dbReference>
<evidence type="ECO:0000313" key="11">
    <source>
        <dbReference type="EMBL" id="KAI1720549.1"/>
    </source>
</evidence>
<proteinExistence type="inferred from homology"/>
<dbReference type="Proteomes" id="UP001201812">
    <property type="component" value="Unassembled WGS sequence"/>
</dbReference>
<evidence type="ECO:0000256" key="5">
    <source>
        <dbReference type="ARBA" id="ARBA00022989"/>
    </source>
</evidence>
<evidence type="ECO:0000256" key="10">
    <source>
        <dbReference type="SAM" id="Phobius"/>
    </source>
</evidence>
<reference evidence="11" key="1">
    <citation type="submission" date="2022-01" db="EMBL/GenBank/DDBJ databases">
        <title>Genome Sequence Resource for Two Populations of Ditylenchus destructor, the Migratory Endoparasitic Phytonematode.</title>
        <authorList>
            <person name="Zhang H."/>
            <person name="Lin R."/>
            <person name="Xie B."/>
        </authorList>
    </citation>
    <scope>NUCLEOTIDE SEQUENCE</scope>
    <source>
        <strain evidence="11">BazhouSP</strain>
    </source>
</reference>
<dbReference type="PRINTS" id="PR00783">
    <property type="entry name" value="MINTRINSICP"/>
</dbReference>
<dbReference type="PANTHER" id="PTHR43829">
    <property type="entry name" value="AQUAPORIN OR AQUAGLYCEROPORIN RELATED"/>
    <property type="match status" value="1"/>
</dbReference>
<dbReference type="AlphaFoldDB" id="A0AAD4R730"/>
<evidence type="ECO:0000256" key="7">
    <source>
        <dbReference type="ARBA" id="ARBA00045280"/>
    </source>
</evidence>
<evidence type="ECO:0000256" key="6">
    <source>
        <dbReference type="ARBA" id="ARBA00023136"/>
    </source>
</evidence>
<dbReference type="EMBL" id="JAKKPZ010000005">
    <property type="protein sequence ID" value="KAI1720549.1"/>
    <property type="molecule type" value="Genomic_DNA"/>
</dbReference>
<comment type="caution">
    <text evidence="11">The sequence shown here is derived from an EMBL/GenBank/DDBJ whole genome shotgun (WGS) entry which is preliminary data.</text>
</comment>
<dbReference type="GO" id="GO:0015250">
    <property type="term" value="F:water channel activity"/>
    <property type="evidence" value="ECO:0007669"/>
    <property type="project" value="TreeGrafter"/>
</dbReference>
<comment type="function">
    <text evidence="7">Aquaglyceroporin that may modulate the water content and osmolytes during anhydrobiosis.</text>
</comment>
<dbReference type="SUPFAM" id="SSF81338">
    <property type="entry name" value="Aquaporin-like"/>
    <property type="match status" value="1"/>
</dbReference>
<gene>
    <name evidence="11" type="ORF">DdX_04785</name>
</gene>
<evidence type="ECO:0000256" key="2">
    <source>
        <dbReference type="ARBA" id="ARBA00006175"/>
    </source>
</evidence>
<feature type="transmembrane region" description="Helical" evidence="10">
    <location>
        <begin position="62"/>
        <end position="81"/>
    </location>
</feature>
<feature type="transmembrane region" description="Helical" evidence="10">
    <location>
        <begin position="115"/>
        <end position="132"/>
    </location>
</feature>
<dbReference type="InterPro" id="IPR023271">
    <property type="entry name" value="Aquaporin-like"/>
</dbReference>
<dbReference type="PANTHER" id="PTHR43829:SF27">
    <property type="entry name" value="AQUAPORIN-3"/>
    <property type="match status" value="1"/>
</dbReference>
<comment type="similarity">
    <text evidence="2 8">Belongs to the MIP/aquaporin (TC 1.A.8) family.</text>
</comment>
<feature type="transmembrane region" description="Helical" evidence="10">
    <location>
        <begin position="27"/>
        <end position="50"/>
    </location>
</feature>
<comment type="subcellular location">
    <subcellularLocation>
        <location evidence="1">Membrane</location>
        <topology evidence="1">Multi-pass membrane protein</topology>
    </subcellularLocation>
</comment>
<dbReference type="GO" id="GO:0016323">
    <property type="term" value="C:basolateral plasma membrane"/>
    <property type="evidence" value="ECO:0007669"/>
    <property type="project" value="TreeGrafter"/>
</dbReference>
<organism evidence="11 12">
    <name type="scientific">Ditylenchus destructor</name>
    <dbReference type="NCBI Taxonomy" id="166010"/>
    <lineage>
        <taxon>Eukaryota</taxon>
        <taxon>Metazoa</taxon>
        <taxon>Ecdysozoa</taxon>
        <taxon>Nematoda</taxon>
        <taxon>Chromadorea</taxon>
        <taxon>Rhabditida</taxon>
        <taxon>Tylenchina</taxon>
        <taxon>Tylenchomorpha</taxon>
        <taxon>Sphaerularioidea</taxon>
        <taxon>Anguinidae</taxon>
        <taxon>Anguininae</taxon>
        <taxon>Ditylenchus</taxon>
    </lineage>
</organism>
<protein>
    <submittedName>
        <fullName evidence="11">Major intrinsic protein domain-containing protein</fullName>
    </submittedName>
</protein>